<evidence type="ECO:0000313" key="11">
    <source>
        <dbReference type="EMBL" id="MFC0603131.1"/>
    </source>
</evidence>
<dbReference type="CDD" id="cd16917">
    <property type="entry name" value="HATPase_UhpB-NarQ-NarX-like"/>
    <property type="match status" value="1"/>
</dbReference>
<accession>A0ABV6Q6W4</accession>
<dbReference type="Gene3D" id="2.130.10.10">
    <property type="entry name" value="YVTN repeat-like/Quinoprotein amine dehydrogenase"/>
    <property type="match status" value="3"/>
</dbReference>
<dbReference type="RefSeq" id="WP_386058401.1">
    <property type="nucleotide sequence ID" value="NZ_JBHLTQ010000001.1"/>
</dbReference>
<dbReference type="InterPro" id="IPR036890">
    <property type="entry name" value="HATPase_C_sf"/>
</dbReference>
<dbReference type="Gene3D" id="2.60.40.10">
    <property type="entry name" value="Immunoglobulins"/>
    <property type="match status" value="1"/>
</dbReference>
<evidence type="ECO:0000256" key="3">
    <source>
        <dbReference type="ARBA" id="ARBA00022553"/>
    </source>
</evidence>
<reference evidence="11 12" key="1">
    <citation type="submission" date="2024-09" db="EMBL/GenBank/DDBJ databases">
        <authorList>
            <person name="Sun Q."/>
            <person name="Mori K."/>
        </authorList>
    </citation>
    <scope>NUCLEOTIDE SEQUENCE [LARGE SCALE GENOMIC DNA]</scope>
    <source>
        <strain evidence="11 12">NCAIM B.02481</strain>
    </source>
</reference>
<dbReference type="InterPro" id="IPR013783">
    <property type="entry name" value="Ig-like_fold"/>
</dbReference>
<dbReference type="SUPFAM" id="SSF55874">
    <property type="entry name" value="ATPase domain of HSP90 chaperone/DNA topoisomerase II/histidine kinase"/>
    <property type="match status" value="1"/>
</dbReference>
<dbReference type="Pfam" id="PF02518">
    <property type="entry name" value="HATPase_c"/>
    <property type="match status" value="1"/>
</dbReference>
<evidence type="ECO:0000256" key="5">
    <source>
        <dbReference type="ARBA" id="ARBA00022741"/>
    </source>
</evidence>
<feature type="transmembrane region" description="Helical" evidence="9">
    <location>
        <begin position="780"/>
        <end position="798"/>
    </location>
</feature>
<comment type="caution">
    <text evidence="11">The sequence shown here is derived from an EMBL/GenBank/DDBJ whole genome shotgun (WGS) entry which is preliminary data.</text>
</comment>
<feature type="domain" description="Histidine kinase/HSP90-like ATPase" evidence="10">
    <location>
        <begin position="921"/>
        <end position="1008"/>
    </location>
</feature>
<keyword evidence="9" id="KW-0472">Membrane</keyword>
<dbReference type="PANTHER" id="PTHR24421:SF10">
    <property type="entry name" value="NITRATE_NITRITE SENSOR PROTEIN NARQ"/>
    <property type="match status" value="1"/>
</dbReference>
<evidence type="ECO:0000256" key="2">
    <source>
        <dbReference type="ARBA" id="ARBA00012438"/>
    </source>
</evidence>
<dbReference type="SMART" id="SM00387">
    <property type="entry name" value="HATPase_c"/>
    <property type="match status" value="1"/>
</dbReference>
<keyword evidence="8" id="KW-0902">Two-component regulatory system</keyword>
<dbReference type="EMBL" id="JBHLTQ010000001">
    <property type="protein sequence ID" value="MFC0603131.1"/>
    <property type="molecule type" value="Genomic_DNA"/>
</dbReference>
<evidence type="ECO:0000256" key="8">
    <source>
        <dbReference type="ARBA" id="ARBA00023012"/>
    </source>
</evidence>
<sequence length="1008" mass="116549">MNQLISFIAIVLFWSSLLNAQNFELLQGNTDYHLERLPLNVKEDHGRFYSFKKDDDGYLWISSSSGMYVFDGANYLRYKNGNEKFSFYKDSLLSNFTDIEKDSKGHLYTSLWDSKQILHFNPRTRIGERIFKPESASETQLPSFKIDSEDRLFNAIAYNNKNTIALLELFRDATHQTVAEISLDVHENEFFKYFEIVDNSFFILTSHWLYRLSYKGKVLNRIKNPNGNLGFHYITSNNNNLYLLTNDGSKIYTYNFNSHSLKEYVTLPNVGESKIFPLKVYNSKIVYYNGFSLFLLHVKEKKHYNFEDSFSKLQDNLYEDVIDFEMDKNGDILVLTDKSVYKITERTTKNLTAFSEQLALDDIPSLRALTEDKEGNLYASFYNGLLRKQHGDSLFRNFDVTLPKQLKVESVFDLNYWNGQLLWNNVSIDLSNNSLTKFTQNPSVQHTTHLLENDSLWFFEWGSTALMKYNLKSNTILSYELNKKDFQEYPLQMINAIVTDSNDNSLWIATRLNGVSKLTRKGEVIEQFSNSYLNTEIDGGINDLYLAKDTLWMGSFKGLAYLNIKTKNVQTISLPTVDNNGKLINRVVYSIMPKGKDQLYLGTNYGLLLFDINTMSFLELPNAHAMYNVEFNRASKFKDSRGKYYFGSTNGLYSFYEKELHWNELKNLHGLIRLDAVTIYDSKGNYRYLNENTNELSLLELKSSDMSLNVNFSSLKKDRKVYYSYRLPEINAKWSDYSEDQIINITSLPPGITTLEIRGLSDKIQKTIVFNKAQIWYKKLWVQLLFMALFISLITILIRTRYYQKLKHEKKLSKLRHKISNDLHDDVGTILTAVAMQSEILGRDSESDKKSKFEKISHLSREAMSRMRDTVWSIDSNKDNVDSLINRMKDFLADVFESHDTMYYKFNATGKAKLSSKLNPDIRQNIYLIFKEAVNNAIKHSNGDLLSVTIEVNTQIIKLTVSDNGVQNSHIATSGLGLTSMKSRAETIGGQLQIKNSSGFTVELLVPL</sequence>
<evidence type="ECO:0000259" key="10">
    <source>
        <dbReference type="SMART" id="SM00387"/>
    </source>
</evidence>
<evidence type="ECO:0000256" key="1">
    <source>
        <dbReference type="ARBA" id="ARBA00000085"/>
    </source>
</evidence>
<gene>
    <name evidence="11" type="ORF">ACFFGA_01080</name>
</gene>
<dbReference type="Pfam" id="PF07730">
    <property type="entry name" value="HisKA_3"/>
    <property type="match status" value="1"/>
</dbReference>
<dbReference type="Gene3D" id="3.30.565.10">
    <property type="entry name" value="Histidine kinase-like ATPase, C-terminal domain"/>
    <property type="match status" value="1"/>
</dbReference>
<keyword evidence="4" id="KW-0808">Transferase</keyword>
<protein>
    <recommendedName>
        <fullName evidence="2">histidine kinase</fullName>
        <ecNumber evidence="2">2.7.13.3</ecNumber>
    </recommendedName>
</protein>
<dbReference type="EC" id="2.7.13.3" evidence="2"/>
<comment type="catalytic activity">
    <reaction evidence="1">
        <text>ATP + protein L-histidine = ADP + protein N-phospho-L-histidine.</text>
        <dbReference type="EC" id="2.7.13.3"/>
    </reaction>
</comment>
<keyword evidence="5" id="KW-0547">Nucleotide-binding</keyword>
<dbReference type="GO" id="GO:0016301">
    <property type="term" value="F:kinase activity"/>
    <property type="evidence" value="ECO:0007669"/>
    <property type="project" value="UniProtKB-KW"/>
</dbReference>
<keyword evidence="3" id="KW-0597">Phosphoprotein</keyword>
<evidence type="ECO:0000256" key="7">
    <source>
        <dbReference type="ARBA" id="ARBA00022840"/>
    </source>
</evidence>
<keyword evidence="6 11" id="KW-0418">Kinase</keyword>
<dbReference type="SUPFAM" id="SSF101898">
    <property type="entry name" value="NHL repeat"/>
    <property type="match status" value="1"/>
</dbReference>
<keyword evidence="9" id="KW-0812">Transmembrane</keyword>
<dbReference type="InterPro" id="IPR050482">
    <property type="entry name" value="Sensor_HK_TwoCompSys"/>
</dbReference>
<proteinExistence type="predicted"/>
<keyword evidence="7" id="KW-0067">ATP-binding</keyword>
<dbReference type="Proteomes" id="UP001589832">
    <property type="component" value="Unassembled WGS sequence"/>
</dbReference>
<dbReference type="Gene3D" id="1.20.5.1930">
    <property type="match status" value="1"/>
</dbReference>
<name>A0ABV6Q6W4_9FLAO</name>
<evidence type="ECO:0000256" key="9">
    <source>
        <dbReference type="SAM" id="Phobius"/>
    </source>
</evidence>
<evidence type="ECO:0000256" key="4">
    <source>
        <dbReference type="ARBA" id="ARBA00022679"/>
    </source>
</evidence>
<evidence type="ECO:0000313" key="12">
    <source>
        <dbReference type="Proteomes" id="UP001589832"/>
    </source>
</evidence>
<dbReference type="SUPFAM" id="SSF50998">
    <property type="entry name" value="Quinoprotein alcohol dehydrogenase-like"/>
    <property type="match status" value="1"/>
</dbReference>
<dbReference type="InterPro" id="IPR011047">
    <property type="entry name" value="Quinoprotein_ADH-like_sf"/>
</dbReference>
<organism evidence="11 12">
    <name type="scientific">Winogradskyella pulchriflava</name>
    <dbReference type="NCBI Taxonomy" id="1110688"/>
    <lineage>
        <taxon>Bacteria</taxon>
        <taxon>Pseudomonadati</taxon>
        <taxon>Bacteroidota</taxon>
        <taxon>Flavobacteriia</taxon>
        <taxon>Flavobacteriales</taxon>
        <taxon>Flavobacteriaceae</taxon>
        <taxon>Winogradskyella</taxon>
    </lineage>
</organism>
<dbReference type="InterPro" id="IPR015943">
    <property type="entry name" value="WD40/YVTN_repeat-like_dom_sf"/>
</dbReference>
<keyword evidence="12" id="KW-1185">Reference proteome</keyword>
<dbReference type="InterPro" id="IPR011712">
    <property type="entry name" value="Sig_transdc_His_kin_sub3_dim/P"/>
</dbReference>
<keyword evidence="9" id="KW-1133">Transmembrane helix</keyword>
<dbReference type="PANTHER" id="PTHR24421">
    <property type="entry name" value="NITRATE/NITRITE SENSOR PROTEIN NARX-RELATED"/>
    <property type="match status" value="1"/>
</dbReference>
<evidence type="ECO:0000256" key="6">
    <source>
        <dbReference type="ARBA" id="ARBA00022777"/>
    </source>
</evidence>
<dbReference type="InterPro" id="IPR003594">
    <property type="entry name" value="HATPase_dom"/>
</dbReference>